<evidence type="ECO:0000256" key="1">
    <source>
        <dbReference type="ARBA" id="ARBA00004123"/>
    </source>
</evidence>
<comment type="subcellular location">
    <subcellularLocation>
        <location evidence="2">Cytoplasm</location>
    </subcellularLocation>
    <subcellularLocation>
        <location evidence="1">Nucleus</location>
    </subcellularLocation>
</comment>
<protein>
    <recommendedName>
        <fullName evidence="4">SPRY domain-containing SOCS box protein 3</fullName>
    </recommendedName>
</protein>
<evidence type="ECO:0000256" key="5">
    <source>
        <dbReference type="ARBA" id="ARBA00022490"/>
    </source>
</evidence>
<dbReference type="Gene3D" id="1.10.750.20">
    <property type="entry name" value="SOCS box"/>
    <property type="match status" value="1"/>
</dbReference>
<dbReference type="AlphaFoldDB" id="A0A7R8XBL1"/>
<dbReference type="PANTHER" id="PTHR12245:SF12">
    <property type="entry name" value="SPRY DOMAIN-CONTAINING SOCS BOX PROTEIN 3"/>
    <property type="match status" value="1"/>
</dbReference>
<dbReference type="EMBL" id="LR900236">
    <property type="protein sequence ID" value="CAD7244821.1"/>
    <property type="molecule type" value="Genomic_DNA"/>
</dbReference>
<dbReference type="EMBL" id="CAJPEV010000719">
    <property type="protein sequence ID" value="CAG0887888.1"/>
    <property type="molecule type" value="Genomic_DNA"/>
</dbReference>
<dbReference type="Gene3D" id="2.60.120.920">
    <property type="match status" value="1"/>
</dbReference>
<evidence type="ECO:0000313" key="10">
    <source>
        <dbReference type="Proteomes" id="UP000677054"/>
    </source>
</evidence>
<dbReference type="SUPFAM" id="SSF49899">
    <property type="entry name" value="Concanavalin A-like lectins/glucanases"/>
    <property type="match status" value="1"/>
</dbReference>
<evidence type="ECO:0000256" key="2">
    <source>
        <dbReference type="ARBA" id="ARBA00004496"/>
    </source>
</evidence>
<dbReference type="SUPFAM" id="SSF158235">
    <property type="entry name" value="SOCS box-like"/>
    <property type="match status" value="1"/>
</dbReference>
<reference evidence="9" key="1">
    <citation type="submission" date="2020-11" db="EMBL/GenBank/DDBJ databases">
        <authorList>
            <person name="Tran Van P."/>
        </authorList>
    </citation>
    <scope>NUCLEOTIDE SEQUENCE</scope>
</reference>
<dbReference type="PROSITE" id="PS50188">
    <property type="entry name" value="B302_SPRY"/>
    <property type="match status" value="1"/>
</dbReference>
<comment type="similarity">
    <text evidence="3">Belongs to the SPSB family.</text>
</comment>
<dbReference type="OrthoDB" id="5951542at2759"/>
<evidence type="ECO:0000259" key="8">
    <source>
        <dbReference type="PROSITE" id="PS50225"/>
    </source>
</evidence>
<dbReference type="InterPro" id="IPR013320">
    <property type="entry name" value="ConA-like_dom_sf"/>
</dbReference>
<keyword evidence="10" id="KW-1185">Reference proteome</keyword>
<dbReference type="Pfam" id="PF00622">
    <property type="entry name" value="SPRY"/>
    <property type="match status" value="1"/>
</dbReference>
<feature type="domain" description="SOCS box" evidence="8">
    <location>
        <begin position="245"/>
        <end position="282"/>
    </location>
</feature>
<dbReference type="InterPro" id="IPR036036">
    <property type="entry name" value="SOCS_box-like_dom_sf"/>
</dbReference>
<dbReference type="GO" id="GO:0043161">
    <property type="term" value="P:proteasome-mediated ubiquitin-dependent protein catabolic process"/>
    <property type="evidence" value="ECO:0007669"/>
    <property type="project" value="TreeGrafter"/>
</dbReference>
<dbReference type="InterPro" id="IPR001870">
    <property type="entry name" value="B30.2/SPRY"/>
</dbReference>
<dbReference type="GO" id="GO:0005737">
    <property type="term" value="C:cytoplasm"/>
    <property type="evidence" value="ECO:0007669"/>
    <property type="project" value="UniProtKB-SubCell"/>
</dbReference>
<evidence type="ECO:0000256" key="3">
    <source>
        <dbReference type="ARBA" id="ARBA00010910"/>
    </source>
</evidence>
<dbReference type="SMART" id="SM00449">
    <property type="entry name" value="SPRY"/>
    <property type="match status" value="1"/>
</dbReference>
<gene>
    <name evidence="9" type="ORF">DSTB1V02_LOCUS4708</name>
</gene>
<dbReference type="PANTHER" id="PTHR12245">
    <property type="entry name" value="SPRY DOMAIN CONTAINING SOCS BOX PROTEIN"/>
    <property type="match status" value="1"/>
</dbReference>
<dbReference type="InterPro" id="IPR035754">
    <property type="entry name" value="SPRY_SPSB3"/>
</dbReference>
<organism evidence="9">
    <name type="scientific">Darwinula stevensoni</name>
    <dbReference type="NCBI Taxonomy" id="69355"/>
    <lineage>
        <taxon>Eukaryota</taxon>
        <taxon>Metazoa</taxon>
        <taxon>Ecdysozoa</taxon>
        <taxon>Arthropoda</taxon>
        <taxon>Crustacea</taxon>
        <taxon>Oligostraca</taxon>
        <taxon>Ostracoda</taxon>
        <taxon>Podocopa</taxon>
        <taxon>Podocopida</taxon>
        <taxon>Darwinulocopina</taxon>
        <taxon>Darwinuloidea</taxon>
        <taxon>Darwinulidae</taxon>
        <taxon>Darwinula</taxon>
    </lineage>
</organism>
<dbReference type="GO" id="GO:0035556">
    <property type="term" value="P:intracellular signal transduction"/>
    <property type="evidence" value="ECO:0007669"/>
    <property type="project" value="InterPro"/>
</dbReference>
<dbReference type="FunFam" id="2.60.120.920:FF:000078">
    <property type="entry name" value="GD12021"/>
    <property type="match status" value="1"/>
</dbReference>
<dbReference type="GO" id="GO:0019005">
    <property type="term" value="C:SCF ubiquitin ligase complex"/>
    <property type="evidence" value="ECO:0007669"/>
    <property type="project" value="TreeGrafter"/>
</dbReference>
<sequence length="290" mass="32206">MVSMPPLRLERGQSSGSFAFLESAPSPASLIAKKTCRYCGTSVGKSKGRRKEGFEDGWKRPPLPYGAIDKWTWNSGARSPDVLLFGSEGRTAHFHPDWSNGAAAVKGTKVLNGGRYYWEIRVSQRIFGTSMMFGVGTARARLHVDAFVNLIGEDENSWGLSHKGLLWHNGRWRNFTRPFPENVPCRLGLYFDGVAGTLTFYKDDQLLGVGFRGLDKVKDALFPMVASTAAKTEMTLSVLKREHTSLQDWCRTAILKETKRSGSDGTNGIRCLEIPTRLKTYLLDSLAPPL</sequence>
<name>A0A7R8XBL1_9CRUS</name>
<keyword evidence="6" id="KW-0539">Nucleus</keyword>
<evidence type="ECO:0000256" key="4">
    <source>
        <dbReference type="ARBA" id="ARBA00014684"/>
    </source>
</evidence>
<feature type="domain" description="B30.2/SPRY" evidence="7">
    <location>
        <begin position="50"/>
        <end position="243"/>
    </location>
</feature>
<dbReference type="InterPro" id="IPR001496">
    <property type="entry name" value="SOCS_box"/>
</dbReference>
<dbReference type="InterPro" id="IPR003877">
    <property type="entry name" value="SPRY_dom"/>
</dbReference>
<evidence type="ECO:0000313" key="9">
    <source>
        <dbReference type="EMBL" id="CAD7244821.1"/>
    </source>
</evidence>
<dbReference type="InterPro" id="IPR043136">
    <property type="entry name" value="B30.2/SPRY_sf"/>
</dbReference>
<dbReference type="InterPro" id="IPR050672">
    <property type="entry name" value="FBXO45-Fsn/SPSB_families"/>
</dbReference>
<evidence type="ECO:0000256" key="6">
    <source>
        <dbReference type="ARBA" id="ARBA00023242"/>
    </source>
</evidence>
<proteinExistence type="inferred from homology"/>
<dbReference type="Proteomes" id="UP000677054">
    <property type="component" value="Unassembled WGS sequence"/>
</dbReference>
<dbReference type="Pfam" id="PF07525">
    <property type="entry name" value="SOCS_box"/>
    <property type="match status" value="1"/>
</dbReference>
<keyword evidence="5" id="KW-0963">Cytoplasm</keyword>
<dbReference type="PROSITE" id="PS50225">
    <property type="entry name" value="SOCS"/>
    <property type="match status" value="1"/>
</dbReference>
<dbReference type="GO" id="GO:0005634">
    <property type="term" value="C:nucleus"/>
    <property type="evidence" value="ECO:0007669"/>
    <property type="project" value="UniProtKB-SubCell"/>
</dbReference>
<dbReference type="CDD" id="cd12876">
    <property type="entry name" value="SPRY_SOCS3"/>
    <property type="match status" value="1"/>
</dbReference>
<evidence type="ECO:0000259" key="7">
    <source>
        <dbReference type="PROSITE" id="PS50188"/>
    </source>
</evidence>
<accession>A0A7R8XBL1</accession>